<reference evidence="2" key="1">
    <citation type="submission" date="2020-10" db="EMBL/GenBank/DDBJ databases">
        <title>Chromosome-scale genome assembly of the Allis shad, Alosa alosa.</title>
        <authorList>
            <person name="Margot Z."/>
            <person name="Christophe K."/>
            <person name="Cabau C."/>
            <person name="Louis A."/>
            <person name="Berthelot C."/>
            <person name="Parey E."/>
            <person name="Roest Crollius H."/>
            <person name="Montfort J."/>
            <person name="Robinson-Rechavi M."/>
            <person name="Bucao C."/>
            <person name="Bouchez O."/>
            <person name="Gislard M."/>
            <person name="Lluch J."/>
            <person name="Milhes M."/>
            <person name="Lampietro C."/>
            <person name="Lopez Roques C."/>
            <person name="Donnadieu C."/>
            <person name="Braasch I."/>
            <person name="Desvignes T."/>
            <person name="Postlethwait J."/>
            <person name="Bobe J."/>
            <person name="Guiguen Y."/>
        </authorList>
    </citation>
    <scope>NUCLEOTIDE SEQUENCE</scope>
    <source>
        <strain evidence="2">M-15738</strain>
        <tissue evidence="2">Blood</tissue>
    </source>
</reference>
<dbReference type="EMBL" id="JADWDJ010000019">
    <property type="protein sequence ID" value="KAG5265711.1"/>
    <property type="molecule type" value="Genomic_DNA"/>
</dbReference>
<proteinExistence type="predicted"/>
<protein>
    <submittedName>
        <fullName evidence="2">Uncharacterized protein</fullName>
    </submittedName>
</protein>
<evidence type="ECO:0000256" key="1">
    <source>
        <dbReference type="SAM" id="MobiDB-lite"/>
    </source>
</evidence>
<dbReference type="Proteomes" id="UP000823561">
    <property type="component" value="Chromosome 19"/>
</dbReference>
<gene>
    <name evidence="2" type="ORF">AALO_G00245490</name>
</gene>
<sequence length="173" mass="19221">MENQRAQGLRPAHFNTNQAKSHDTHRIRELPYPPTLTREPHQYTSNIDPFSRCCLHYCDSSQCSRQTISQTRRCQENTQPRNLTIKTKAEPTMGLVSDTARTPVICPGCPRGPSLRGLLSEVSINQPATSLAGGGHCQRSPLGGPVDWISLSATDTSDKLDPRQGERRRGSWS</sequence>
<keyword evidence="3" id="KW-1185">Reference proteome</keyword>
<dbReference type="AlphaFoldDB" id="A0AAV6FVJ3"/>
<name>A0AAV6FVJ3_9TELE</name>
<evidence type="ECO:0000313" key="3">
    <source>
        <dbReference type="Proteomes" id="UP000823561"/>
    </source>
</evidence>
<feature type="region of interest" description="Disordered" evidence="1">
    <location>
        <begin position="153"/>
        <end position="173"/>
    </location>
</feature>
<accession>A0AAV6FVJ3</accession>
<feature type="region of interest" description="Disordered" evidence="1">
    <location>
        <begin position="1"/>
        <end position="40"/>
    </location>
</feature>
<organism evidence="2 3">
    <name type="scientific">Alosa alosa</name>
    <name type="common">allis shad</name>
    <dbReference type="NCBI Taxonomy" id="278164"/>
    <lineage>
        <taxon>Eukaryota</taxon>
        <taxon>Metazoa</taxon>
        <taxon>Chordata</taxon>
        <taxon>Craniata</taxon>
        <taxon>Vertebrata</taxon>
        <taxon>Euteleostomi</taxon>
        <taxon>Actinopterygii</taxon>
        <taxon>Neopterygii</taxon>
        <taxon>Teleostei</taxon>
        <taxon>Clupei</taxon>
        <taxon>Clupeiformes</taxon>
        <taxon>Clupeoidei</taxon>
        <taxon>Clupeidae</taxon>
        <taxon>Alosa</taxon>
    </lineage>
</organism>
<comment type="caution">
    <text evidence="2">The sequence shown here is derived from an EMBL/GenBank/DDBJ whole genome shotgun (WGS) entry which is preliminary data.</text>
</comment>
<feature type="compositionally biased region" description="Basic and acidic residues" evidence="1">
    <location>
        <begin position="156"/>
        <end position="173"/>
    </location>
</feature>
<evidence type="ECO:0000313" key="2">
    <source>
        <dbReference type="EMBL" id="KAG5265711.1"/>
    </source>
</evidence>
<feature type="compositionally biased region" description="Basic and acidic residues" evidence="1">
    <location>
        <begin position="20"/>
        <end position="29"/>
    </location>
</feature>